<keyword evidence="3" id="KW-1185">Reference proteome</keyword>
<feature type="region of interest" description="Disordered" evidence="1">
    <location>
        <begin position="62"/>
        <end position="93"/>
    </location>
</feature>
<feature type="compositionally biased region" description="Polar residues" evidence="1">
    <location>
        <begin position="62"/>
        <end position="76"/>
    </location>
</feature>
<gene>
    <name evidence="2" type="ORF">PAC_12206</name>
</gene>
<dbReference type="OrthoDB" id="3508416at2759"/>
<dbReference type="Proteomes" id="UP000184330">
    <property type="component" value="Unassembled WGS sequence"/>
</dbReference>
<evidence type="ECO:0000313" key="3">
    <source>
        <dbReference type="Proteomes" id="UP000184330"/>
    </source>
</evidence>
<reference evidence="2 3" key="1">
    <citation type="submission" date="2016-03" db="EMBL/GenBank/DDBJ databases">
        <authorList>
            <person name="Ploux O."/>
        </authorList>
    </citation>
    <scope>NUCLEOTIDE SEQUENCE [LARGE SCALE GENOMIC DNA]</scope>
    <source>
        <strain evidence="2 3">UAMH 11012</strain>
    </source>
</reference>
<accession>A0A1L7XBB1</accession>
<feature type="region of interest" description="Disordered" evidence="1">
    <location>
        <begin position="286"/>
        <end position="310"/>
    </location>
</feature>
<evidence type="ECO:0000256" key="1">
    <source>
        <dbReference type="SAM" id="MobiDB-lite"/>
    </source>
</evidence>
<evidence type="ECO:0008006" key="4">
    <source>
        <dbReference type="Google" id="ProtNLM"/>
    </source>
</evidence>
<feature type="compositionally biased region" description="Low complexity" evidence="1">
    <location>
        <begin position="133"/>
        <end position="154"/>
    </location>
</feature>
<sequence>MEDNKPKRNPVWEEANAYNRLGYDGRTFAPRVGQYPSAGWISVQTRVDTHALNRVAVASSSSRTIPGSYDTQQDANSAAPAQIPPHMHYLRDPIPASLEDPEIRKTFIDRLWSMPAAEPSFLLRRATHKTRTPSRSTPSQNSSGSSPSTQTSGGVPVVNVLYPVRQPRGPRDPAQDIGFDWAGHARLNGRPNKLSSQQESVAVNESFAINNSTDPQISRLPSVQTQRSSPLISGHQIMAETPWFSPSWIEESTPRVFTSVDRLQTLTSAPSSAPVQLVQTGASLVQPNSQRQLVPADRGHSAPSRFQMSASSEYQSAKGASFSQHSSSSAPRPYIPSTMVLQQAGLIIRDPARLAPNTSYQGDAFSKPYLDQVENLPDSENCSLWIKYIPDGTPHSAFFDNIYCGAVWSLYLNSCTANHDTMGATLVFMKPESAAIVIKRFKTHGIQIGGNWLDIRYNKHGKRAQYGTETRVLRIDGPPDMMTWAFWHSYFKTACVFQLDRYLYLPSPYSGQNRMEFRFARVDGQAQSCRQKIERDEYMKSKGVMVQYGPDPCGQVFGQLGLP</sequence>
<feature type="region of interest" description="Disordered" evidence="1">
    <location>
        <begin position="124"/>
        <end position="156"/>
    </location>
</feature>
<evidence type="ECO:0000313" key="2">
    <source>
        <dbReference type="EMBL" id="CZR62309.1"/>
    </source>
</evidence>
<proteinExistence type="predicted"/>
<dbReference type="EMBL" id="FJOG01000020">
    <property type="protein sequence ID" value="CZR62309.1"/>
    <property type="molecule type" value="Genomic_DNA"/>
</dbReference>
<protein>
    <recommendedName>
        <fullName evidence="4">RRM domain-containing protein</fullName>
    </recommendedName>
</protein>
<dbReference type="AlphaFoldDB" id="A0A1L7XBB1"/>
<name>A0A1L7XBB1_9HELO</name>
<organism evidence="2 3">
    <name type="scientific">Phialocephala subalpina</name>
    <dbReference type="NCBI Taxonomy" id="576137"/>
    <lineage>
        <taxon>Eukaryota</taxon>
        <taxon>Fungi</taxon>
        <taxon>Dikarya</taxon>
        <taxon>Ascomycota</taxon>
        <taxon>Pezizomycotina</taxon>
        <taxon>Leotiomycetes</taxon>
        <taxon>Helotiales</taxon>
        <taxon>Mollisiaceae</taxon>
        <taxon>Phialocephala</taxon>
        <taxon>Phialocephala fortinii species complex</taxon>
    </lineage>
</organism>